<feature type="transmembrane region" description="Helical" evidence="7">
    <location>
        <begin position="107"/>
        <end position="131"/>
    </location>
</feature>
<keyword evidence="5 7" id="KW-1133">Transmembrane helix</keyword>
<protein>
    <submittedName>
        <fullName evidence="9">Sugar ABC transporter permease</fullName>
    </submittedName>
</protein>
<dbReference type="CDD" id="cd06261">
    <property type="entry name" value="TM_PBP2"/>
    <property type="match status" value="1"/>
</dbReference>
<dbReference type="PANTHER" id="PTHR32243:SF18">
    <property type="entry name" value="INNER MEMBRANE ABC TRANSPORTER PERMEASE PROTEIN YCJP"/>
    <property type="match status" value="1"/>
</dbReference>
<dbReference type="InterPro" id="IPR035906">
    <property type="entry name" value="MetI-like_sf"/>
</dbReference>
<organism evidence="9 10">
    <name type="scientific">Shouchella clausii</name>
    <name type="common">Alkalihalobacillus clausii</name>
    <dbReference type="NCBI Taxonomy" id="79880"/>
    <lineage>
        <taxon>Bacteria</taxon>
        <taxon>Bacillati</taxon>
        <taxon>Bacillota</taxon>
        <taxon>Bacilli</taxon>
        <taxon>Bacillales</taxon>
        <taxon>Bacillaceae</taxon>
        <taxon>Shouchella</taxon>
    </lineage>
</organism>
<evidence type="ECO:0000256" key="4">
    <source>
        <dbReference type="ARBA" id="ARBA00022692"/>
    </source>
</evidence>
<accession>A0A268S4R3</accession>
<gene>
    <name evidence="9" type="ORF">CHH61_07430</name>
</gene>
<feature type="transmembrane region" description="Helical" evidence="7">
    <location>
        <begin position="197"/>
        <end position="217"/>
    </location>
</feature>
<evidence type="ECO:0000259" key="8">
    <source>
        <dbReference type="PROSITE" id="PS50928"/>
    </source>
</evidence>
<feature type="transmembrane region" description="Helical" evidence="7">
    <location>
        <begin position="137"/>
        <end position="159"/>
    </location>
</feature>
<name>A0A268S4R3_SHOCL</name>
<proteinExistence type="inferred from homology"/>
<comment type="subcellular location">
    <subcellularLocation>
        <location evidence="1 7">Cell membrane</location>
        <topology evidence="1 7">Multi-pass membrane protein</topology>
    </subcellularLocation>
</comment>
<dbReference type="AlphaFoldDB" id="A0A268S4R3"/>
<dbReference type="GO" id="GO:0055085">
    <property type="term" value="P:transmembrane transport"/>
    <property type="evidence" value="ECO:0007669"/>
    <property type="project" value="InterPro"/>
</dbReference>
<evidence type="ECO:0000256" key="5">
    <source>
        <dbReference type="ARBA" id="ARBA00022989"/>
    </source>
</evidence>
<keyword evidence="3" id="KW-1003">Cell membrane</keyword>
<evidence type="ECO:0000313" key="10">
    <source>
        <dbReference type="Proteomes" id="UP000216133"/>
    </source>
</evidence>
<evidence type="ECO:0000256" key="2">
    <source>
        <dbReference type="ARBA" id="ARBA00022448"/>
    </source>
</evidence>
<keyword evidence="4 7" id="KW-0812">Transmembrane</keyword>
<evidence type="ECO:0000256" key="3">
    <source>
        <dbReference type="ARBA" id="ARBA00022475"/>
    </source>
</evidence>
<feature type="transmembrane region" description="Helical" evidence="7">
    <location>
        <begin position="12"/>
        <end position="31"/>
    </location>
</feature>
<evidence type="ECO:0000256" key="1">
    <source>
        <dbReference type="ARBA" id="ARBA00004651"/>
    </source>
</evidence>
<dbReference type="InterPro" id="IPR050901">
    <property type="entry name" value="BP-dep_ABC_trans_perm"/>
</dbReference>
<reference evidence="9 10" key="1">
    <citation type="submission" date="2017-07" db="EMBL/GenBank/DDBJ databases">
        <title>Isolation and whole genome analysis of endospore-forming bacteria from heroin.</title>
        <authorList>
            <person name="Kalinowski J."/>
            <person name="Ahrens B."/>
            <person name="Al-Dilaimi A."/>
            <person name="Winkler A."/>
            <person name="Wibberg D."/>
            <person name="Schleenbecker U."/>
            <person name="Ruckert C."/>
            <person name="Wolfel R."/>
            <person name="Grass G."/>
        </authorList>
    </citation>
    <scope>NUCLEOTIDE SEQUENCE [LARGE SCALE GENOMIC DNA]</scope>
    <source>
        <strain evidence="9 10">7523-2</strain>
    </source>
</reference>
<dbReference type="Gene3D" id="1.10.3720.10">
    <property type="entry name" value="MetI-like"/>
    <property type="match status" value="1"/>
</dbReference>
<evidence type="ECO:0000256" key="7">
    <source>
        <dbReference type="RuleBase" id="RU363032"/>
    </source>
</evidence>
<dbReference type="RefSeq" id="WP_095238310.1">
    <property type="nucleotide sequence ID" value="NZ_CP155469.1"/>
</dbReference>
<comment type="caution">
    <text evidence="9">The sequence shown here is derived from an EMBL/GenBank/DDBJ whole genome shotgun (WGS) entry which is preliminary data.</text>
</comment>
<dbReference type="PROSITE" id="PS50928">
    <property type="entry name" value="ABC_TM1"/>
    <property type="match status" value="1"/>
</dbReference>
<keyword evidence="2 7" id="KW-0813">Transport</keyword>
<dbReference type="GO" id="GO:0005886">
    <property type="term" value="C:plasma membrane"/>
    <property type="evidence" value="ECO:0007669"/>
    <property type="project" value="UniProtKB-SubCell"/>
</dbReference>
<evidence type="ECO:0000256" key="6">
    <source>
        <dbReference type="ARBA" id="ARBA00023136"/>
    </source>
</evidence>
<feature type="domain" description="ABC transmembrane type-1" evidence="8">
    <location>
        <begin position="72"/>
        <end position="263"/>
    </location>
</feature>
<dbReference type="PANTHER" id="PTHR32243">
    <property type="entry name" value="MALTOSE TRANSPORT SYSTEM PERMEASE-RELATED"/>
    <property type="match status" value="1"/>
</dbReference>
<dbReference type="InterPro" id="IPR000515">
    <property type="entry name" value="MetI-like"/>
</dbReference>
<feature type="transmembrane region" description="Helical" evidence="7">
    <location>
        <begin position="71"/>
        <end position="95"/>
    </location>
</feature>
<feature type="transmembrane region" description="Helical" evidence="7">
    <location>
        <begin position="242"/>
        <end position="263"/>
    </location>
</feature>
<sequence length="277" mass="30410">MKKRFVDSQYVASLIGLISTMLFLFPVYWMFVTSIKPMSAIFAIPPQLIPREVTTDAYIDNILNNPEIVRFFLNSVVIALGTLVLTLALAAPVAYALARLDIKGKGAVIGVMLVAQMLPSIMLALPFFLLFSHLGLLNHFIALILANTTTALPFAVLVLRPFFMSIPQGLEEAAAIDGSNRFLTFVRIILPLAKPGLLTVGAFAFLFAWGDLLYALILTTDESIRPLTVYLYTFVGQHGTNWNSLMAVSFVAIIPIILIFIAFQKHIVEGIASGSMK</sequence>
<comment type="similarity">
    <text evidence="7">Belongs to the binding-protein-dependent transport system permease family.</text>
</comment>
<dbReference type="SUPFAM" id="SSF161098">
    <property type="entry name" value="MetI-like"/>
    <property type="match status" value="1"/>
</dbReference>
<dbReference type="Pfam" id="PF00528">
    <property type="entry name" value="BPD_transp_1"/>
    <property type="match status" value="1"/>
</dbReference>
<evidence type="ECO:0000313" key="9">
    <source>
        <dbReference type="EMBL" id="PAF26691.1"/>
    </source>
</evidence>
<dbReference type="EMBL" id="NPBS01000032">
    <property type="protein sequence ID" value="PAF26691.1"/>
    <property type="molecule type" value="Genomic_DNA"/>
</dbReference>
<dbReference type="Proteomes" id="UP000216133">
    <property type="component" value="Unassembled WGS sequence"/>
</dbReference>
<keyword evidence="6 7" id="KW-0472">Membrane</keyword>